<feature type="compositionally biased region" description="Basic residues" evidence="10">
    <location>
        <begin position="253"/>
        <end position="265"/>
    </location>
</feature>
<dbReference type="SMART" id="SM00355">
    <property type="entry name" value="ZnF_C2H2"/>
    <property type="match status" value="2"/>
</dbReference>
<evidence type="ECO:0000256" key="1">
    <source>
        <dbReference type="ARBA" id="ARBA00004123"/>
    </source>
</evidence>
<evidence type="ECO:0000313" key="14">
    <source>
        <dbReference type="Proteomes" id="UP000332933"/>
    </source>
</evidence>
<comment type="subcellular location">
    <subcellularLocation>
        <location evidence="1">Nucleus</location>
    </subcellularLocation>
</comment>
<reference evidence="12" key="2">
    <citation type="submission" date="2019-06" db="EMBL/GenBank/DDBJ databases">
        <title>Genomics analysis of Aphanomyces spp. identifies a new class of oomycete effector associated with host adaptation.</title>
        <authorList>
            <person name="Gaulin E."/>
        </authorList>
    </citation>
    <scope>NUCLEOTIDE SEQUENCE</scope>
    <source>
        <strain evidence="12">CBS 578.67</strain>
    </source>
</reference>
<dbReference type="FunFam" id="3.30.160.60:FF:000125">
    <property type="entry name" value="Putative zinc finger protein 143"/>
    <property type="match status" value="2"/>
</dbReference>
<dbReference type="Proteomes" id="UP000332933">
    <property type="component" value="Unassembled WGS sequence"/>
</dbReference>
<feature type="domain" description="C2H2-type" evidence="11">
    <location>
        <begin position="32"/>
        <end position="61"/>
    </location>
</feature>
<keyword evidence="5" id="KW-0862">Zinc</keyword>
<dbReference type="Pfam" id="PF00096">
    <property type="entry name" value="zf-C2H2"/>
    <property type="match status" value="2"/>
</dbReference>
<dbReference type="EMBL" id="VJMH01005480">
    <property type="protein sequence ID" value="KAF0695404.1"/>
    <property type="molecule type" value="Genomic_DNA"/>
</dbReference>
<evidence type="ECO:0000256" key="9">
    <source>
        <dbReference type="PROSITE-ProRule" id="PRU00042"/>
    </source>
</evidence>
<dbReference type="GO" id="GO:0005737">
    <property type="term" value="C:cytoplasm"/>
    <property type="evidence" value="ECO:0007669"/>
    <property type="project" value="TreeGrafter"/>
</dbReference>
<dbReference type="GO" id="GO:0000433">
    <property type="term" value="P:carbon catabolite repression of transcription from RNA polymerase II promoter by glucose"/>
    <property type="evidence" value="ECO:0007669"/>
    <property type="project" value="TreeGrafter"/>
</dbReference>
<keyword evidence="2" id="KW-0479">Metal-binding</keyword>
<dbReference type="GO" id="GO:0005634">
    <property type="term" value="C:nucleus"/>
    <property type="evidence" value="ECO:0007669"/>
    <property type="project" value="UniProtKB-SubCell"/>
</dbReference>
<dbReference type="PANTHER" id="PTHR47428:SF1">
    <property type="entry name" value="REGULATORY PROTEIN MIG1-RELATED"/>
    <property type="match status" value="1"/>
</dbReference>
<dbReference type="GO" id="GO:0008270">
    <property type="term" value="F:zinc ion binding"/>
    <property type="evidence" value="ECO:0007669"/>
    <property type="project" value="UniProtKB-KW"/>
</dbReference>
<dbReference type="Gene3D" id="3.30.160.60">
    <property type="entry name" value="Classic Zinc Finger"/>
    <property type="match status" value="2"/>
</dbReference>
<feature type="region of interest" description="Disordered" evidence="10">
    <location>
        <begin position="1"/>
        <end position="33"/>
    </location>
</feature>
<reference evidence="13 14" key="1">
    <citation type="submission" date="2019-03" db="EMBL/GenBank/DDBJ databases">
        <authorList>
            <person name="Gaulin E."/>
            <person name="Dumas B."/>
        </authorList>
    </citation>
    <scope>NUCLEOTIDE SEQUENCE [LARGE SCALE GENOMIC DNA]</scope>
    <source>
        <strain evidence="13">CBS 568.67</strain>
    </source>
</reference>
<evidence type="ECO:0000256" key="8">
    <source>
        <dbReference type="ARBA" id="ARBA00023242"/>
    </source>
</evidence>
<evidence type="ECO:0000313" key="12">
    <source>
        <dbReference type="EMBL" id="KAF0695404.1"/>
    </source>
</evidence>
<evidence type="ECO:0000256" key="6">
    <source>
        <dbReference type="ARBA" id="ARBA00023015"/>
    </source>
</evidence>
<dbReference type="PANTHER" id="PTHR47428">
    <property type="entry name" value="REGULATORY PROTEIN MIG1-RELATED"/>
    <property type="match status" value="1"/>
</dbReference>
<dbReference type="InterPro" id="IPR051007">
    <property type="entry name" value="creA/MIG_C2H2-ZnF"/>
</dbReference>
<dbReference type="SUPFAM" id="SSF57667">
    <property type="entry name" value="beta-beta-alpha zinc fingers"/>
    <property type="match status" value="1"/>
</dbReference>
<evidence type="ECO:0000256" key="7">
    <source>
        <dbReference type="ARBA" id="ARBA00023163"/>
    </source>
</evidence>
<evidence type="ECO:0000256" key="4">
    <source>
        <dbReference type="ARBA" id="ARBA00022771"/>
    </source>
</evidence>
<feature type="compositionally biased region" description="Low complexity" evidence="10">
    <location>
        <begin position="219"/>
        <end position="236"/>
    </location>
</feature>
<evidence type="ECO:0000256" key="5">
    <source>
        <dbReference type="ARBA" id="ARBA00022833"/>
    </source>
</evidence>
<feature type="region of interest" description="Disordered" evidence="10">
    <location>
        <begin position="398"/>
        <end position="431"/>
    </location>
</feature>
<accession>A0A485KZB0</accession>
<feature type="compositionally biased region" description="Basic and acidic residues" evidence="10">
    <location>
        <begin position="110"/>
        <end position="132"/>
    </location>
</feature>
<sequence length="431" mass="48252">MTDGNPKHHSTSTTSSAHKGVRRQIPDWERKFQCPHPLCGKRFTRKFSMTEHIKTHTGDKPHECSVPGCGKKFTTAGNLARHRKIHDGYKDEKNGGDESPSSSTSSSSHRRPETIYERKPTTNSDRPAHHPTAEFPTAPQTLSSSGPTPPKPWSGKRRFSVPTTGLDFQSQYKAPAHLLNQSNNNDVFFDDALQHRAKLDAIRQFETSDEKLHYFDPYPSQSSSSQSWMPPSQSHHLGGGSSHQHPQHMPPSHAHHHHLHQHHNHQSPFQTSSHDYKQTRSQSLNHHQLASQLQAMHAGFGYSKFLDSGNNQRSAAQPETDVDFLLQEDEEDNQAVKQATDYGGGSYSTKSEPYSTGLLAPTIEFAAGYPISDPFFDDENSIIDMLFDDRAEVQSFPQTSATPSFGARLGDEWNKQPPVKQELLGQRQSAN</sequence>
<keyword evidence="7" id="KW-0804">Transcription</keyword>
<organism evidence="13 14">
    <name type="scientific">Aphanomyces stellatus</name>
    <dbReference type="NCBI Taxonomy" id="120398"/>
    <lineage>
        <taxon>Eukaryota</taxon>
        <taxon>Sar</taxon>
        <taxon>Stramenopiles</taxon>
        <taxon>Oomycota</taxon>
        <taxon>Saprolegniomycetes</taxon>
        <taxon>Saprolegniales</taxon>
        <taxon>Verrucalvaceae</taxon>
        <taxon>Aphanomyces</taxon>
    </lineage>
</organism>
<keyword evidence="4 9" id="KW-0863">Zinc-finger</keyword>
<feature type="region of interest" description="Disordered" evidence="10">
    <location>
        <begin position="80"/>
        <end position="161"/>
    </location>
</feature>
<feature type="compositionally biased region" description="Polar residues" evidence="10">
    <location>
        <begin position="269"/>
        <end position="286"/>
    </location>
</feature>
<feature type="region of interest" description="Disordered" evidence="10">
    <location>
        <begin position="213"/>
        <end position="286"/>
    </location>
</feature>
<gene>
    <name evidence="13" type="primary">Aste57867_13753</name>
    <name evidence="12" type="ORF">As57867_013703</name>
    <name evidence="13" type="ORF">ASTE57867_13753</name>
</gene>
<dbReference type="EMBL" id="CAADRA010005501">
    <property type="protein sequence ID" value="VFT90586.1"/>
    <property type="molecule type" value="Genomic_DNA"/>
</dbReference>
<dbReference type="OrthoDB" id="654211at2759"/>
<dbReference type="PROSITE" id="PS50157">
    <property type="entry name" value="ZINC_FINGER_C2H2_2"/>
    <property type="match status" value="2"/>
</dbReference>
<evidence type="ECO:0000256" key="10">
    <source>
        <dbReference type="SAM" id="MobiDB-lite"/>
    </source>
</evidence>
<feature type="compositionally biased region" description="Basic and acidic residues" evidence="10">
    <location>
        <begin position="86"/>
        <end position="96"/>
    </location>
</feature>
<dbReference type="InterPro" id="IPR036236">
    <property type="entry name" value="Znf_C2H2_sf"/>
</dbReference>
<keyword evidence="6" id="KW-0805">Transcription regulation</keyword>
<keyword evidence="8" id="KW-0539">Nucleus</keyword>
<evidence type="ECO:0000256" key="2">
    <source>
        <dbReference type="ARBA" id="ARBA00022723"/>
    </source>
</evidence>
<dbReference type="GO" id="GO:0000978">
    <property type="term" value="F:RNA polymerase II cis-regulatory region sequence-specific DNA binding"/>
    <property type="evidence" value="ECO:0007669"/>
    <property type="project" value="TreeGrafter"/>
</dbReference>
<feature type="domain" description="C2H2-type" evidence="11">
    <location>
        <begin position="62"/>
        <end position="91"/>
    </location>
</feature>
<evidence type="ECO:0000256" key="3">
    <source>
        <dbReference type="ARBA" id="ARBA00022737"/>
    </source>
</evidence>
<dbReference type="AlphaFoldDB" id="A0A485KZB0"/>
<dbReference type="InterPro" id="IPR013087">
    <property type="entry name" value="Znf_C2H2_type"/>
</dbReference>
<proteinExistence type="predicted"/>
<keyword evidence="3" id="KW-0677">Repeat</keyword>
<evidence type="ECO:0000259" key="11">
    <source>
        <dbReference type="PROSITE" id="PS50157"/>
    </source>
</evidence>
<evidence type="ECO:0000313" key="13">
    <source>
        <dbReference type="EMBL" id="VFT90586.1"/>
    </source>
</evidence>
<name>A0A485KZB0_9STRA</name>
<dbReference type="PROSITE" id="PS00028">
    <property type="entry name" value="ZINC_FINGER_C2H2_1"/>
    <property type="match status" value="2"/>
</dbReference>
<keyword evidence="14" id="KW-1185">Reference proteome</keyword>
<protein>
    <submittedName>
        <fullName evidence="13">Aste57867_13753 protein</fullName>
    </submittedName>
</protein>